<gene>
    <name evidence="1" type="ORF">QYF61_026555</name>
</gene>
<evidence type="ECO:0000313" key="2">
    <source>
        <dbReference type="Proteomes" id="UP001333110"/>
    </source>
</evidence>
<sequence length="250" mass="27846">MSQCLEQSGWRKTRSDCRHTCVSVSVEASYILGLRRVWGGVKRCVRETALVLNPNCLRSQANDFTGSYDLWPNPTHKGTQLLWAPPLGLLVVLPAGPEPNRLHKERFFASKSSATRLLRMLLAVFGEGGAGEKLGAARSAHACVRAELLIPARRLHMSRGSALITHFLEKADGDVPLTNENLPLIYRHEAATPQKYANSILDCIRQSLASRSREGILPLSSALMRPYLECCVQSWAPQYDRDMDILEESH</sequence>
<reference evidence="1 2" key="1">
    <citation type="journal article" date="2023" name="J. Hered.">
        <title>Chromosome-level genome of the wood stork (Mycteria americana) provides insight into avian chromosome evolution.</title>
        <authorList>
            <person name="Flamio R. Jr."/>
            <person name="Ramstad K.M."/>
        </authorList>
    </citation>
    <scope>NUCLEOTIDE SEQUENCE [LARGE SCALE GENOMIC DNA]</scope>
    <source>
        <strain evidence="1">JAX WOST 10</strain>
    </source>
</reference>
<keyword evidence="2" id="KW-1185">Reference proteome</keyword>
<dbReference type="EMBL" id="JAUNZN010000001">
    <property type="protein sequence ID" value="KAK4832912.1"/>
    <property type="molecule type" value="Genomic_DNA"/>
</dbReference>
<accession>A0AAN7PLQ3</accession>
<evidence type="ECO:0000313" key="1">
    <source>
        <dbReference type="EMBL" id="KAK4832912.1"/>
    </source>
</evidence>
<proteinExistence type="predicted"/>
<name>A0AAN7PLQ3_MYCAM</name>
<comment type="caution">
    <text evidence="1">The sequence shown here is derived from an EMBL/GenBank/DDBJ whole genome shotgun (WGS) entry which is preliminary data.</text>
</comment>
<protein>
    <submittedName>
        <fullName evidence="1">Uncharacterized protein</fullName>
    </submittedName>
</protein>
<organism evidence="1 2">
    <name type="scientific">Mycteria americana</name>
    <name type="common">Wood stork</name>
    <dbReference type="NCBI Taxonomy" id="33587"/>
    <lineage>
        <taxon>Eukaryota</taxon>
        <taxon>Metazoa</taxon>
        <taxon>Chordata</taxon>
        <taxon>Craniata</taxon>
        <taxon>Vertebrata</taxon>
        <taxon>Euteleostomi</taxon>
        <taxon>Archelosauria</taxon>
        <taxon>Archosauria</taxon>
        <taxon>Dinosauria</taxon>
        <taxon>Saurischia</taxon>
        <taxon>Theropoda</taxon>
        <taxon>Coelurosauria</taxon>
        <taxon>Aves</taxon>
        <taxon>Neognathae</taxon>
        <taxon>Neoaves</taxon>
        <taxon>Aequornithes</taxon>
        <taxon>Ciconiiformes</taxon>
        <taxon>Ciconiidae</taxon>
        <taxon>Mycteria</taxon>
    </lineage>
</organism>
<dbReference type="AlphaFoldDB" id="A0AAN7PLQ3"/>
<dbReference type="Proteomes" id="UP001333110">
    <property type="component" value="Unassembled WGS sequence"/>
</dbReference>